<proteinExistence type="predicted"/>
<accession>A0A1V3TWT9</accession>
<comment type="caution">
    <text evidence="2">The sequence shown here is derived from an EMBL/GenBank/DDBJ whole genome shotgun (WGS) entry which is preliminary data.</text>
</comment>
<feature type="signal peptide" evidence="1">
    <location>
        <begin position="1"/>
        <end position="18"/>
    </location>
</feature>
<evidence type="ECO:0000256" key="1">
    <source>
        <dbReference type="SAM" id="SignalP"/>
    </source>
</evidence>
<dbReference type="NCBIfam" id="TIGR01200">
    <property type="entry name" value="GLPGLI"/>
    <property type="match status" value="1"/>
</dbReference>
<dbReference type="STRING" id="238.BBD35_09550"/>
<feature type="chain" id="PRO_5010711276" description="GLPGLI family protein" evidence="1">
    <location>
        <begin position="19"/>
        <end position="271"/>
    </location>
</feature>
<dbReference type="AlphaFoldDB" id="A0A1V3TWT9"/>
<gene>
    <name evidence="2" type="ORF">BMF97_14505</name>
</gene>
<dbReference type="EMBL" id="MPOG01000016">
    <property type="protein sequence ID" value="OOH93640.1"/>
    <property type="molecule type" value="Genomic_DNA"/>
</dbReference>
<name>A0A1V3TWT9_ELIME</name>
<dbReference type="InterPro" id="IPR005901">
    <property type="entry name" value="GLPGLI"/>
</dbReference>
<reference evidence="2 3" key="1">
    <citation type="submission" date="2016-11" db="EMBL/GenBank/DDBJ databases">
        <title>Genome sequence and comparative genomic analysis of clinical strain Elizabethkingia meningoseptica 61421 PRCM.</title>
        <authorList>
            <person name="Wang M."/>
            <person name="Hu S."/>
            <person name="Cao L."/>
            <person name="Jiang T."/>
            <person name="Zhou Y."/>
            <person name="Ming D."/>
        </authorList>
    </citation>
    <scope>NUCLEOTIDE SEQUENCE [LARGE SCALE GENOMIC DNA]</scope>
    <source>
        <strain evidence="2 3">61421 PRCM</strain>
    </source>
</reference>
<protein>
    <recommendedName>
        <fullName evidence="4">GLPGLI family protein</fullName>
    </recommendedName>
</protein>
<evidence type="ECO:0008006" key="4">
    <source>
        <dbReference type="Google" id="ProtNLM"/>
    </source>
</evidence>
<dbReference type="KEGG" id="emg:BBD33_07375"/>
<organism evidence="2 3">
    <name type="scientific">Elizabethkingia meningoseptica</name>
    <name type="common">Chryseobacterium meningosepticum</name>
    <dbReference type="NCBI Taxonomy" id="238"/>
    <lineage>
        <taxon>Bacteria</taxon>
        <taxon>Pseudomonadati</taxon>
        <taxon>Bacteroidota</taxon>
        <taxon>Flavobacteriia</taxon>
        <taxon>Flavobacteriales</taxon>
        <taxon>Weeksellaceae</taxon>
        <taxon>Elizabethkingia</taxon>
    </lineage>
</organism>
<dbReference type="Proteomes" id="UP000188947">
    <property type="component" value="Unassembled WGS sequence"/>
</dbReference>
<keyword evidence="1" id="KW-0732">Signal</keyword>
<dbReference type="OrthoDB" id="713598at2"/>
<keyword evidence="3" id="KW-1185">Reference proteome</keyword>
<evidence type="ECO:0000313" key="2">
    <source>
        <dbReference type="EMBL" id="OOH93640.1"/>
    </source>
</evidence>
<dbReference type="Pfam" id="PF09697">
    <property type="entry name" value="Porph_ging"/>
    <property type="match status" value="1"/>
</dbReference>
<evidence type="ECO:0000313" key="3">
    <source>
        <dbReference type="Proteomes" id="UP000188947"/>
    </source>
</evidence>
<dbReference type="RefSeq" id="WP_016198505.1">
    <property type="nucleotide sequence ID" value="NZ_CP014338.1"/>
</dbReference>
<sequence>MISKLLWLIILSSFVCKAQTKRFYYSVAFKPDGINTSKDLIILDINPEGTFFYSNEYTYTDSLNNLNANSKFKFARPKFKNIVKWYKKDQSFDFIHQLSMNYYLYTSKKTLTWKLEDNVKKIGSYNTQKATTHYGGRNWIAWFSTEIPLPYGPYIFYGLPGMVLEVYDTEYNYHFTFTGNKNYDLTMNSEKMLDKYLGLNKFVIPEKDWIKIKLNYYNNPIPEYKAGDAIVVKDDGTLYNHQDYRNMEKNIRTYIKRYNNPIEADQKVNYK</sequence>
<dbReference type="GeneID" id="48543169"/>